<dbReference type="GeneID" id="54558693"/>
<dbReference type="Pfam" id="PF01494">
    <property type="entry name" value="FAD_binding_3"/>
    <property type="match status" value="1"/>
</dbReference>
<dbReference type="EMBL" id="ML993588">
    <property type="protein sequence ID" value="KAF2169277.1"/>
    <property type="molecule type" value="Genomic_DNA"/>
</dbReference>
<dbReference type="OrthoDB" id="16820at2759"/>
<dbReference type="Gene3D" id="3.50.50.60">
    <property type="entry name" value="FAD/NAD(P)-binding domain"/>
    <property type="match status" value="1"/>
</dbReference>
<organism evidence="7 8">
    <name type="scientific">Zasmidium cellare ATCC 36951</name>
    <dbReference type="NCBI Taxonomy" id="1080233"/>
    <lineage>
        <taxon>Eukaryota</taxon>
        <taxon>Fungi</taxon>
        <taxon>Dikarya</taxon>
        <taxon>Ascomycota</taxon>
        <taxon>Pezizomycotina</taxon>
        <taxon>Dothideomycetes</taxon>
        <taxon>Dothideomycetidae</taxon>
        <taxon>Mycosphaerellales</taxon>
        <taxon>Mycosphaerellaceae</taxon>
        <taxon>Zasmidium</taxon>
    </lineage>
</organism>
<dbReference type="SUPFAM" id="SSF54373">
    <property type="entry name" value="FAD-linked reductases, C-terminal domain"/>
    <property type="match status" value="1"/>
</dbReference>
<comment type="similarity">
    <text evidence="1">Belongs to the paxM FAD-dependent monooxygenase family.</text>
</comment>
<dbReference type="Proteomes" id="UP000799537">
    <property type="component" value="Unassembled WGS sequence"/>
</dbReference>
<dbReference type="PANTHER" id="PTHR13789">
    <property type="entry name" value="MONOOXYGENASE"/>
    <property type="match status" value="1"/>
</dbReference>
<reference evidence="7" key="1">
    <citation type="journal article" date="2020" name="Stud. Mycol.">
        <title>101 Dothideomycetes genomes: a test case for predicting lifestyles and emergence of pathogens.</title>
        <authorList>
            <person name="Haridas S."/>
            <person name="Albert R."/>
            <person name="Binder M."/>
            <person name="Bloem J."/>
            <person name="Labutti K."/>
            <person name="Salamov A."/>
            <person name="Andreopoulos B."/>
            <person name="Baker S."/>
            <person name="Barry K."/>
            <person name="Bills G."/>
            <person name="Bluhm B."/>
            <person name="Cannon C."/>
            <person name="Castanera R."/>
            <person name="Culley D."/>
            <person name="Daum C."/>
            <person name="Ezra D."/>
            <person name="Gonzalez J."/>
            <person name="Henrissat B."/>
            <person name="Kuo A."/>
            <person name="Liang C."/>
            <person name="Lipzen A."/>
            <person name="Lutzoni F."/>
            <person name="Magnuson J."/>
            <person name="Mondo S."/>
            <person name="Nolan M."/>
            <person name="Ohm R."/>
            <person name="Pangilinan J."/>
            <person name="Park H.-J."/>
            <person name="Ramirez L."/>
            <person name="Alfaro M."/>
            <person name="Sun H."/>
            <person name="Tritt A."/>
            <person name="Yoshinaga Y."/>
            <person name="Zwiers L.-H."/>
            <person name="Turgeon B."/>
            <person name="Goodwin S."/>
            <person name="Spatafora J."/>
            <person name="Crous P."/>
            <person name="Grigoriev I."/>
        </authorList>
    </citation>
    <scope>NUCLEOTIDE SEQUENCE</scope>
    <source>
        <strain evidence="7">ATCC 36951</strain>
    </source>
</reference>
<accession>A0A6A6CPR3</accession>
<dbReference type="PRINTS" id="PR00420">
    <property type="entry name" value="RNGMNOXGNASE"/>
</dbReference>
<name>A0A6A6CPR3_ZASCE</name>
<keyword evidence="5" id="KW-0503">Monooxygenase</keyword>
<dbReference type="InterPro" id="IPR036188">
    <property type="entry name" value="FAD/NAD-bd_sf"/>
</dbReference>
<keyword evidence="8" id="KW-1185">Reference proteome</keyword>
<evidence type="ECO:0000256" key="3">
    <source>
        <dbReference type="ARBA" id="ARBA00022827"/>
    </source>
</evidence>
<dbReference type="RefSeq" id="XP_033670166.1">
    <property type="nucleotide sequence ID" value="XM_033805421.1"/>
</dbReference>
<dbReference type="SUPFAM" id="SSF51905">
    <property type="entry name" value="FAD/NAD(P)-binding domain"/>
    <property type="match status" value="1"/>
</dbReference>
<evidence type="ECO:0000256" key="5">
    <source>
        <dbReference type="ARBA" id="ARBA00023033"/>
    </source>
</evidence>
<keyword evidence="3" id="KW-0274">FAD</keyword>
<sequence length="444" mass="49378">MDQVSEMEGSRLKVVIVGCGLGGLACAIQCREEGLHVLVLEKTAELSEIGAGIQVPPNAGRMIDSFGLTEKMFEAGMVAKTNEFFLRWQDGSVIGKRPGSAWAREKWGYGSCTIHRADYQRVVFEEARRLGASIRFDADVVQTDCRAIKPTVTLATGEKVSADILVGADGLRSSVRHGVLGFIKEPQESNDLAYRITIPREALEGEEDEMIRRILDEAVNCLWFGGDVHVVLYGIRGGREINLVLICPDDLPHEVSKQPGDLAQMHKLFESWDPTLKILLSKVNKALKWKIWGMEELDTWVKGSVALLGDACHPSVPYLAQGAAQAVEDAVVLGRLLGLFSRSGQPKSSLPELLKLYQHIRKERAMPIVRAADSMRDMYHAPDGPKQEERDRLLREHDWWDEDRSFPWALADLKTLHGIYGYDAVKGADEGFDKSQFGKAQGRL</sequence>
<evidence type="ECO:0000313" key="8">
    <source>
        <dbReference type="Proteomes" id="UP000799537"/>
    </source>
</evidence>
<evidence type="ECO:0000259" key="6">
    <source>
        <dbReference type="Pfam" id="PF01494"/>
    </source>
</evidence>
<keyword evidence="2" id="KW-0285">Flavoprotein</keyword>
<evidence type="ECO:0000256" key="4">
    <source>
        <dbReference type="ARBA" id="ARBA00023002"/>
    </source>
</evidence>
<evidence type="ECO:0000256" key="1">
    <source>
        <dbReference type="ARBA" id="ARBA00007992"/>
    </source>
</evidence>
<evidence type="ECO:0000256" key="2">
    <source>
        <dbReference type="ARBA" id="ARBA00022630"/>
    </source>
</evidence>
<proteinExistence type="inferred from homology"/>
<dbReference type="PANTHER" id="PTHR13789:SF311">
    <property type="entry name" value="HYDROXYLASE, PUTATIVE (AFU_ORTHOLOGUE AFUA_5G10180)-RELATED"/>
    <property type="match status" value="1"/>
</dbReference>
<evidence type="ECO:0000313" key="7">
    <source>
        <dbReference type="EMBL" id="KAF2169277.1"/>
    </source>
</evidence>
<feature type="domain" description="FAD-binding" evidence="6">
    <location>
        <begin position="12"/>
        <end position="371"/>
    </location>
</feature>
<protein>
    <recommendedName>
        <fullName evidence="6">FAD-binding domain-containing protein</fullName>
    </recommendedName>
</protein>
<gene>
    <name evidence="7" type="ORF">M409DRAFT_20503</name>
</gene>
<dbReference type="InterPro" id="IPR050493">
    <property type="entry name" value="FAD-dep_Monooxygenase_BioMet"/>
</dbReference>
<dbReference type="AlphaFoldDB" id="A0A6A6CPR3"/>
<keyword evidence="4" id="KW-0560">Oxidoreductase</keyword>
<dbReference type="GO" id="GO:0071949">
    <property type="term" value="F:FAD binding"/>
    <property type="evidence" value="ECO:0007669"/>
    <property type="project" value="InterPro"/>
</dbReference>
<dbReference type="GO" id="GO:0004497">
    <property type="term" value="F:monooxygenase activity"/>
    <property type="evidence" value="ECO:0007669"/>
    <property type="project" value="UniProtKB-KW"/>
</dbReference>
<dbReference type="InterPro" id="IPR002938">
    <property type="entry name" value="FAD-bd"/>
</dbReference>